<organism evidence="1 2">
    <name type="scientific">Acidihalobacter aeolianus</name>
    <dbReference type="NCBI Taxonomy" id="2792603"/>
    <lineage>
        <taxon>Bacteria</taxon>
        <taxon>Pseudomonadati</taxon>
        <taxon>Pseudomonadota</taxon>
        <taxon>Gammaproteobacteria</taxon>
        <taxon>Chromatiales</taxon>
        <taxon>Ectothiorhodospiraceae</taxon>
        <taxon>Acidihalobacter</taxon>
    </lineage>
</organism>
<reference evidence="1 2" key="1">
    <citation type="submission" date="2016-09" db="EMBL/GenBank/DDBJ databases">
        <title>Acidihalobacter prosperus V6 (DSM14174).</title>
        <authorList>
            <person name="Khaleque H.N."/>
            <person name="Ramsay J.P."/>
            <person name="Murphy R.J.T."/>
            <person name="Kaksonen A.H."/>
            <person name="Boxall N.J."/>
            <person name="Watkin E.L.J."/>
        </authorList>
    </citation>
    <scope>NUCLEOTIDE SEQUENCE [LARGE SCALE GENOMIC DNA]</scope>
    <source>
        <strain evidence="1 2">V6</strain>
        <plasmid evidence="2">papv6</plasmid>
    </source>
</reference>
<evidence type="ECO:0000313" key="1">
    <source>
        <dbReference type="EMBL" id="AOV18759.1"/>
    </source>
</evidence>
<dbReference type="AlphaFoldDB" id="A0A1D8KCS8"/>
<keyword evidence="1" id="KW-0614">Plasmid</keyword>
<sequence>MDVIPHSIQIKYGDEIKVYRPDVQIELDNQGKWQPLLLRARAAKAEIHCLCRGRGERRLSPQRVGDSDRCHLRRYPGTGEHHALDCRHYGARAESNGRGSYEKGVIKDEKDGRVSVRLGNGLTPREPRTDISATGVQKSNHAMQPRRPQQPQMSLLGLLHLLWERARLNHWYPTWKHRSVDALNYWLRSAAAEITVSRMTLGDVLLLGTRQDHGEEANRQVCNRARRERRRIIVIAPLAGFTEERAACEDGVIPLKFFSGIPPLQVKPEYWRHIIQRFPAAMAAWKAGGNLDVVAIALVDTPQWLPSQKRVVSHVLDLALMPVSVQWIPVDSRHEAHVVEELVHQHRAFRKPLRYDAHADTVLPDFELIDTGNTAAPMEVFGRTDEAYMARKAEKVDYYNRIYGVNEWWCWDAASSPSPTTMPTFPAKGG</sequence>
<dbReference type="Proteomes" id="UP000095342">
    <property type="component" value="Plasmid pAPV6"/>
</dbReference>
<proteinExistence type="predicted"/>
<protein>
    <submittedName>
        <fullName evidence="1">Uncharacterized protein</fullName>
    </submittedName>
</protein>
<gene>
    <name evidence="1" type="ORF">BJI67_16085</name>
</gene>
<evidence type="ECO:0000313" key="2">
    <source>
        <dbReference type="Proteomes" id="UP000095342"/>
    </source>
</evidence>
<accession>A0A1D8KCS8</accession>
<keyword evidence="2" id="KW-1185">Reference proteome</keyword>
<dbReference type="EMBL" id="CP017449">
    <property type="protein sequence ID" value="AOV18759.1"/>
    <property type="molecule type" value="Genomic_DNA"/>
</dbReference>
<dbReference type="RefSeq" id="WP_070074282.1">
    <property type="nucleotide sequence ID" value="NZ_CP017449.1"/>
</dbReference>
<dbReference type="KEGG" id="aaeo:BJI67_16085"/>
<dbReference type="InterPro" id="IPR009553">
    <property type="entry name" value="DUF1173"/>
</dbReference>
<geneLocation type="plasmid" evidence="2">
    <name>papv6</name>
</geneLocation>
<dbReference type="Pfam" id="PF06666">
    <property type="entry name" value="DUF1173"/>
    <property type="match status" value="1"/>
</dbReference>
<name>A0A1D8KCS8_9GAMM</name>